<dbReference type="RefSeq" id="WP_016923802.1">
    <property type="nucleotide sequence ID" value="NZ_KB235937.1"/>
</dbReference>
<keyword evidence="4 5" id="KW-0418">Kinase</keyword>
<dbReference type="EC" id="2.7.4.3" evidence="5 7"/>
<feature type="region of interest" description="NMP" evidence="5">
    <location>
        <begin position="31"/>
        <end position="60"/>
    </location>
</feature>
<dbReference type="NCBIfam" id="NF001381">
    <property type="entry name" value="PRK00279.1-3"/>
    <property type="match status" value="1"/>
</dbReference>
<feature type="binding site" evidence="5">
    <location>
        <position position="94"/>
    </location>
    <ligand>
        <name>AMP</name>
        <dbReference type="ChEBI" id="CHEBI:456215"/>
    </ligand>
</feature>
<dbReference type="NCBIfam" id="NF011101">
    <property type="entry name" value="PRK14528.1"/>
    <property type="match status" value="1"/>
</dbReference>
<keyword evidence="1 5" id="KW-0808">Transferase</keyword>
<dbReference type="GO" id="GO:0005737">
    <property type="term" value="C:cytoplasm"/>
    <property type="evidence" value="ECO:0007669"/>
    <property type="project" value="UniProtKB-SubCell"/>
</dbReference>
<dbReference type="GO" id="GO:0004017">
    <property type="term" value="F:AMP kinase activity"/>
    <property type="evidence" value="ECO:0007669"/>
    <property type="project" value="UniProtKB-UniRule"/>
</dbReference>
<dbReference type="InterPro" id="IPR027417">
    <property type="entry name" value="P-loop_NTPase"/>
</dbReference>
<feature type="binding site" evidence="5">
    <location>
        <begin position="11"/>
        <end position="16"/>
    </location>
    <ligand>
        <name>ATP</name>
        <dbReference type="ChEBI" id="CHEBI:30616"/>
    </ligand>
</feature>
<dbReference type="HAMAP" id="MF_00235">
    <property type="entry name" value="Adenylate_kinase_Adk"/>
    <property type="match status" value="1"/>
</dbReference>
<accession>A0A0M2PRS3</accession>
<organism evidence="8 9">
    <name type="scientific">Prochlorothrix hollandica PCC 9006 = CALU 1027</name>
    <dbReference type="NCBI Taxonomy" id="317619"/>
    <lineage>
        <taxon>Bacteria</taxon>
        <taxon>Bacillati</taxon>
        <taxon>Cyanobacteriota</taxon>
        <taxon>Cyanophyceae</taxon>
        <taxon>Prochlorotrichales</taxon>
        <taxon>Prochlorotrichaceae</taxon>
        <taxon>Prochlorothrix</taxon>
    </lineage>
</organism>
<dbReference type="Gene3D" id="3.40.50.300">
    <property type="entry name" value="P-loop containing nucleotide triphosphate hydrolases"/>
    <property type="match status" value="1"/>
</dbReference>
<evidence type="ECO:0000256" key="3">
    <source>
        <dbReference type="ARBA" id="ARBA00022741"/>
    </source>
</evidence>
<evidence type="ECO:0000256" key="1">
    <source>
        <dbReference type="ARBA" id="ARBA00022679"/>
    </source>
</evidence>
<feature type="binding site" evidence="5">
    <location>
        <position position="37"/>
    </location>
    <ligand>
        <name>AMP</name>
        <dbReference type="ChEBI" id="CHEBI:456215"/>
    </ligand>
</feature>
<dbReference type="InterPro" id="IPR000850">
    <property type="entry name" value="Adenylat/UMP-CMP_kin"/>
</dbReference>
<feature type="binding site" evidence="5">
    <location>
        <begin position="58"/>
        <end position="60"/>
    </location>
    <ligand>
        <name>AMP</name>
        <dbReference type="ChEBI" id="CHEBI:456215"/>
    </ligand>
</feature>
<dbReference type="PROSITE" id="PS00113">
    <property type="entry name" value="ADENYLATE_KINASE"/>
    <property type="match status" value="1"/>
</dbReference>
<dbReference type="GO" id="GO:0005524">
    <property type="term" value="F:ATP binding"/>
    <property type="evidence" value="ECO:0007669"/>
    <property type="project" value="UniProtKB-UniRule"/>
</dbReference>
<keyword evidence="3 5" id="KW-0547">Nucleotide-binding</keyword>
<dbReference type="UniPathway" id="UPA00588">
    <property type="reaction ID" value="UER00649"/>
</dbReference>
<comment type="caution">
    <text evidence="8">The sequence shown here is derived from an EMBL/GenBank/DDBJ whole genome shotgun (WGS) entry which is preliminary data.</text>
</comment>
<dbReference type="NCBIfam" id="NF002700">
    <property type="entry name" value="PRK02496.1"/>
    <property type="match status" value="1"/>
</dbReference>
<keyword evidence="5 7" id="KW-0067">ATP-binding</keyword>
<evidence type="ECO:0000256" key="2">
    <source>
        <dbReference type="ARBA" id="ARBA00022727"/>
    </source>
</evidence>
<feature type="binding site" evidence="5">
    <location>
        <position position="32"/>
    </location>
    <ligand>
        <name>AMP</name>
        <dbReference type="ChEBI" id="CHEBI:456215"/>
    </ligand>
</feature>
<gene>
    <name evidence="5" type="primary">adk</name>
    <name evidence="8" type="ORF">PROH_13470</name>
</gene>
<evidence type="ECO:0000313" key="9">
    <source>
        <dbReference type="Proteomes" id="UP000034681"/>
    </source>
</evidence>
<evidence type="ECO:0000256" key="6">
    <source>
        <dbReference type="RuleBase" id="RU003330"/>
    </source>
</evidence>
<dbReference type="NCBIfam" id="NF011100">
    <property type="entry name" value="PRK14527.1"/>
    <property type="match status" value="1"/>
</dbReference>
<proteinExistence type="inferred from homology"/>
<keyword evidence="2 5" id="KW-0545">Nucleotide biosynthesis</keyword>
<feature type="binding site" evidence="5">
    <location>
        <position position="142"/>
    </location>
    <ligand>
        <name>AMP</name>
        <dbReference type="ChEBI" id="CHEBI:456215"/>
    </ligand>
</feature>
<dbReference type="PRINTS" id="PR00094">
    <property type="entry name" value="ADENYLTKNASE"/>
</dbReference>
<dbReference type="CDD" id="cd01428">
    <property type="entry name" value="ADK"/>
    <property type="match status" value="1"/>
</dbReference>
<dbReference type="OrthoDB" id="9805030at2"/>
<protein>
    <recommendedName>
        <fullName evidence="5 7">Adenylate kinase</fullName>
        <shortName evidence="5">AK</shortName>
        <ecNumber evidence="5 7">2.7.4.3</ecNumber>
    </recommendedName>
    <alternativeName>
        <fullName evidence="5">ATP-AMP transphosphorylase</fullName>
    </alternativeName>
    <alternativeName>
        <fullName evidence="5">ATP:AMP phosphotransferase</fullName>
    </alternativeName>
    <alternativeName>
        <fullName evidence="5">Adenylate monophosphate kinase</fullName>
    </alternativeName>
</protein>
<dbReference type="AlphaFoldDB" id="A0A0M2PRS3"/>
<dbReference type="NCBIfam" id="NF011104">
    <property type="entry name" value="PRK14531.1"/>
    <property type="match status" value="1"/>
</dbReference>
<reference evidence="8" key="1">
    <citation type="submission" date="2012-04" db="EMBL/GenBank/DDBJ databases">
        <authorList>
            <person name="Borisov I.G."/>
            <person name="Ivanikova N.V."/>
            <person name="Pinevich A.V."/>
        </authorList>
    </citation>
    <scope>NUCLEOTIDE SEQUENCE</scope>
    <source>
        <strain evidence="8">CALU 1027</strain>
    </source>
</reference>
<feature type="binding site" evidence="5">
    <location>
        <position position="170"/>
    </location>
    <ligand>
        <name>ATP</name>
        <dbReference type="ChEBI" id="CHEBI:30616"/>
    </ligand>
</feature>
<feature type="binding site" evidence="5">
    <location>
        <position position="131"/>
    </location>
    <ligand>
        <name>AMP</name>
        <dbReference type="ChEBI" id="CHEBI:456215"/>
    </ligand>
</feature>
<sequence>MARLIFLGPPGAGKGTQAAIVAESLSLAHISTGEILRSAVRQGTPLGQEANTYMAKGDLVPDTVVLGLVKESLQQLTPDQKGWILDGFPRNYSQAQALDGILVDISQSSDCAINLDVIDDILISRLLSRGRQDDSESVVRNRLQVYRDQTAPLIDFYESRNHLVSINGSAQVDEVTRRIQEAIQQRVAV</sequence>
<keyword evidence="9" id="KW-1185">Reference proteome</keyword>
<dbReference type="eggNOG" id="COG0563">
    <property type="taxonomic scope" value="Bacteria"/>
</dbReference>
<evidence type="ECO:0000256" key="4">
    <source>
        <dbReference type="ARBA" id="ARBA00022777"/>
    </source>
</evidence>
<comment type="function">
    <text evidence="5">Catalyzes the reversible transfer of the terminal phosphate group between ATP and AMP. Plays an important role in cellular energy homeostasis and in adenine nucleotide metabolism.</text>
</comment>
<dbReference type="SUPFAM" id="SSF52540">
    <property type="entry name" value="P-loop containing nucleoside triphosphate hydrolases"/>
    <property type="match status" value="1"/>
</dbReference>
<evidence type="ECO:0000256" key="7">
    <source>
        <dbReference type="RuleBase" id="RU003331"/>
    </source>
</evidence>
<dbReference type="STRING" id="317619.GCA_000332315_01828"/>
<feature type="binding site" evidence="5">
    <location>
        <begin position="87"/>
        <end position="90"/>
    </location>
    <ligand>
        <name>AMP</name>
        <dbReference type="ChEBI" id="CHEBI:456215"/>
    </ligand>
</feature>
<feature type="binding site" evidence="5">
    <location>
        <position position="129"/>
    </location>
    <ligand>
        <name>ATP</name>
        <dbReference type="ChEBI" id="CHEBI:30616"/>
    </ligand>
</feature>
<comment type="subunit">
    <text evidence="5 7">Monomer.</text>
</comment>
<keyword evidence="5" id="KW-0963">Cytoplasm</keyword>
<dbReference type="Pfam" id="PF00406">
    <property type="entry name" value="ADK"/>
    <property type="match status" value="1"/>
</dbReference>
<dbReference type="EMBL" id="AJTX02000006">
    <property type="protein sequence ID" value="KKI98854.1"/>
    <property type="molecule type" value="Genomic_DNA"/>
</dbReference>
<name>A0A0M2PRS3_PROHO</name>
<comment type="caution">
    <text evidence="5">Lacks conserved residue(s) required for the propagation of feature annotation.</text>
</comment>
<comment type="catalytic activity">
    <reaction evidence="5 7">
        <text>AMP + ATP = 2 ADP</text>
        <dbReference type="Rhea" id="RHEA:12973"/>
        <dbReference type="ChEBI" id="CHEBI:30616"/>
        <dbReference type="ChEBI" id="CHEBI:456215"/>
        <dbReference type="ChEBI" id="CHEBI:456216"/>
        <dbReference type="EC" id="2.7.4.3"/>
    </reaction>
</comment>
<dbReference type="GO" id="GO:0044209">
    <property type="term" value="P:AMP salvage"/>
    <property type="evidence" value="ECO:0007669"/>
    <property type="project" value="UniProtKB-UniRule"/>
</dbReference>
<comment type="domain">
    <text evidence="5">Consists of three domains, a large central CORE domain and two small peripheral domains, NMPbind and LID, which undergo movements during catalysis. The LID domain closes over the site of phosphoryl transfer upon ATP binding. Assembling and dissambling the active center during each catalytic cycle provides an effective means to prevent ATP hydrolysis.</text>
</comment>
<comment type="pathway">
    <text evidence="5">Purine metabolism; AMP biosynthesis via salvage pathway; AMP from ADP: step 1/1.</text>
</comment>
<evidence type="ECO:0000313" key="8">
    <source>
        <dbReference type="EMBL" id="KKI98854.1"/>
    </source>
</evidence>
<dbReference type="PANTHER" id="PTHR23359">
    <property type="entry name" value="NUCLEOTIDE KINASE"/>
    <property type="match status" value="1"/>
</dbReference>
<evidence type="ECO:0000256" key="5">
    <source>
        <dbReference type="HAMAP-Rule" id="MF_00235"/>
    </source>
</evidence>
<comment type="similarity">
    <text evidence="5 6">Belongs to the adenylate kinase family.</text>
</comment>
<dbReference type="Proteomes" id="UP000034681">
    <property type="component" value="Unassembled WGS sequence"/>
</dbReference>
<dbReference type="InterPro" id="IPR033690">
    <property type="entry name" value="Adenylat_kinase_CS"/>
</dbReference>
<comment type="subcellular location">
    <subcellularLocation>
        <location evidence="5 7">Cytoplasm</location>
    </subcellularLocation>
</comment>